<feature type="compositionally biased region" description="Low complexity" evidence="1">
    <location>
        <begin position="8"/>
        <end position="20"/>
    </location>
</feature>
<proteinExistence type="predicted"/>
<feature type="region of interest" description="Disordered" evidence="1">
    <location>
        <begin position="1"/>
        <end position="25"/>
    </location>
</feature>
<protein>
    <submittedName>
        <fullName evidence="2">Uncharacterized protein</fullName>
    </submittedName>
</protein>
<dbReference type="GeneID" id="19111083"/>
<dbReference type="HOGENOM" id="CLU_721567_0_0_1"/>
<evidence type="ECO:0000313" key="2">
    <source>
        <dbReference type="EMBL" id="EMC91643.1"/>
    </source>
</evidence>
<accession>M2MJY8</accession>
<gene>
    <name evidence="2" type="ORF">BAUCODRAFT_299981</name>
</gene>
<dbReference type="Proteomes" id="UP000011761">
    <property type="component" value="Unassembled WGS sequence"/>
</dbReference>
<keyword evidence="3" id="KW-1185">Reference proteome</keyword>
<dbReference type="EMBL" id="KB445563">
    <property type="protein sequence ID" value="EMC91643.1"/>
    <property type="molecule type" value="Genomic_DNA"/>
</dbReference>
<dbReference type="OrthoDB" id="5313288at2759"/>
<dbReference type="KEGG" id="bcom:BAUCODRAFT_299981"/>
<sequence>MAKRKAAKAATSTASSPAEADYSHEGIDTGANYKIDRDPSWTPVDPEKDFISRLPPEILDRIVSLCVLDFDAERVINATKKPHVLLALATMSNTFHDVVESFCLRQLNLHRERSGFTSVIATTEAKATRRSVRLATQPQKFPRVYRQEYLEYVRTHCVVCDGYQHHRGTIYNQVACCGLCEQRAFGCIINLTTALQEYDLRDYMLIPTRHPGPRSKDKVKGLPTIPYGTANAGTTIILGHCISYKFFKRDVEQVARLLHGDLTSHMRQKRKARKQRKLQKVAQNKREMKIRYHEDAMKEQEAPARKEHHRERLEHYKALDEDGDYLSDDLSDSGYGHYADVHRRICKRLKCGRCETHKLAKHYDKYGMYYIYEDMYEDIHDYW</sequence>
<reference evidence="2 3" key="1">
    <citation type="journal article" date="2012" name="PLoS Pathog.">
        <title>Diverse lifestyles and strategies of plant pathogenesis encoded in the genomes of eighteen Dothideomycetes fungi.</title>
        <authorList>
            <person name="Ohm R.A."/>
            <person name="Feau N."/>
            <person name="Henrissat B."/>
            <person name="Schoch C.L."/>
            <person name="Horwitz B.A."/>
            <person name="Barry K.W."/>
            <person name="Condon B.J."/>
            <person name="Copeland A.C."/>
            <person name="Dhillon B."/>
            <person name="Glaser F."/>
            <person name="Hesse C.N."/>
            <person name="Kosti I."/>
            <person name="LaButti K."/>
            <person name="Lindquist E.A."/>
            <person name="Lucas S."/>
            <person name="Salamov A.A."/>
            <person name="Bradshaw R.E."/>
            <person name="Ciuffetti L."/>
            <person name="Hamelin R.C."/>
            <person name="Kema G.H.J."/>
            <person name="Lawrence C."/>
            <person name="Scott J.A."/>
            <person name="Spatafora J.W."/>
            <person name="Turgeon B.G."/>
            <person name="de Wit P.J.G.M."/>
            <person name="Zhong S."/>
            <person name="Goodwin S.B."/>
            <person name="Grigoriev I.V."/>
        </authorList>
    </citation>
    <scope>NUCLEOTIDE SEQUENCE [LARGE SCALE GENOMIC DNA]</scope>
    <source>
        <strain evidence="2 3">UAMH 10762</strain>
    </source>
</reference>
<evidence type="ECO:0000313" key="3">
    <source>
        <dbReference type="Proteomes" id="UP000011761"/>
    </source>
</evidence>
<dbReference type="AlphaFoldDB" id="M2MJY8"/>
<name>M2MJY8_BAUPA</name>
<dbReference type="RefSeq" id="XP_007681151.1">
    <property type="nucleotide sequence ID" value="XM_007682961.1"/>
</dbReference>
<evidence type="ECO:0000256" key="1">
    <source>
        <dbReference type="SAM" id="MobiDB-lite"/>
    </source>
</evidence>
<organism evidence="2 3">
    <name type="scientific">Baudoinia panamericana (strain UAMH 10762)</name>
    <name type="common">Angels' share fungus</name>
    <name type="synonym">Baudoinia compniacensis (strain UAMH 10762)</name>
    <dbReference type="NCBI Taxonomy" id="717646"/>
    <lineage>
        <taxon>Eukaryota</taxon>
        <taxon>Fungi</taxon>
        <taxon>Dikarya</taxon>
        <taxon>Ascomycota</taxon>
        <taxon>Pezizomycotina</taxon>
        <taxon>Dothideomycetes</taxon>
        <taxon>Dothideomycetidae</taxon>
        <taxon>Mycosphaerellales</taxon>
        <taxon>Teratosphaeriaceae</taxon>
        <taxon>Baudoinia</taxon>
    </lineage>
</organism>